<gene>
    <name evidence="3" type="ORF">FXN61_10500</name>
</gene>
<protein>
    <submittedName>
        <fullName evidence="3">DUF3696 domain-containing protein</fullName>
    </submittedName>
</protein>
<keyword evidence="4" id="KW-1185">Reference proteome</keyword>
<dbReference type="PANTHER" id="PTHR43581">
    <property type="entry name" value="ATP/GTP PHOSPHATASE"/>
    <property type="match status" value="1"/>
</dbReference>
<feature type="domain" description="Endonuclease GajA/Old nuclease/RecF-like AAA" evidence="2">
    <location>
        <begin position="263"/>
        <end position="357"/>
    </location>
</feature>
<dbReference type="PANTHER" id="PTHR43581:SF2">
    <property type="entry name" value="EXCINUCLEASE ATPASE SUBUNIT"/>
    <property type="match status" value="1"/>
</dbReference>
<comment type="caution">
    <text evidence="3">The sequence shown here is derived from an EMBL/GenBank/DDBJ whole genome shotgun (WGS) entry which is preliminary data.</text>
</comment>
<dbReference type="InterPro" id="IPR027417">
    <property type="entry name" value="P-loop_NTPase"/>
</dbReference>
<dbReference type="Pfam" id="PF12476">
    <property type="entry name" value="DUF3696"/>
    <property type="match status" value="1"/>
</dbReference>
<dbReference type="InterPro" id="IPR051396">
    <property type="entry name" value="Bact_Antivir_Def_Nuclease"/>
</dbReference>
<proteinExistence type="predicted"/>
<organism evidence="3 4">
    <name type="scientific">Lentzea indica</name>
    <dbReference type="NCBI Taxonomy" id="2604800"/>
    <lineage>
        <taxon>Bacteria</taxon>
        <taxon>Bacillati</taxon>
        <taxon>Actinomycetota</taxon>
        <taxon>Actinomycetes</taxon>
        <taxon>Pseudonocardiales</taxon>
        <taxon>Pseudonocardiaceae</taxon>
        <taxon>Lentzea</taxon>
    </lineage>
</organism>
<dbReference type="InterPro" id="IPR041685">
    <property type="entry name" value="AAA_GajA/Old/RecF-like"/>
</dbReference>
<evidence type="ECO:0000259" key="2">
    <source>
        <dbReference type="Pfam" id="PF13175"/>
    </source>
</evidence>
<dbReference type="EMBL" id="VSRL01000028">
    <property type="protein sequence ID" value="NKE57241.1"/>
    <property type="molecule type" value="Genomic_DNA"/>
</dbReference>
<dbReference type="Pfam" id="PF13175">
    <property type="entry name" value="AAA_15"/>
    <property type="match status" value="1"/>
</dbReference>
<dbReference type="SUPFAM" id="SSF52540">
    <property type="entry name" value="P-loop containing nucleoside triphosphate hydrolases"/>
    <property type="match status" value="1"/>
</dbReference>
<name>A0ABX1FF19_9PSEU</name>
<dbReference type="InterPro" id="IPR022532">
    <property type="entry name" value="DUF3696"/>
</dbReference>
<dbReference type="Gene3D" id="3.40.50.300">
    <property type="entry name" value="P-loop containing nucleotide triphosphate hydrolases"/>
    <property type="match status" value="1"/>
</dbReference>
<accession>A0ABX1FF19</accession>
<dbReference type="InterPro" id="IPR014592">
    <property type="entry name" value="P-loop_UCP034888"/>
</dbReference>
<evidence type="ECO:0000259" key="1">
    <source>
        <dbReference type="Pfam" id="PF12476"/>
    </source>
</evidence>
<sequence length="431" mass="47875">MRMPTVTMGLSNYRCFVERQEVQLRPVTVVLGRNNSGKSALVRAPLVLSTGIDTDSSSPLDLDVLTEQIVDSFGNLLYGGRPHGSLHVQLTVQGDDGESVQVDARIQNIDEYRMQIVSNLRLSTRGVDLQLEWEPEDPPEEPHSYTFRVGSDVYSGIKAEFHGLLPVSVEFIGEIPDQHIEKLLECSSRVRAGFDTIRYLGPFRDRPSRLYRLPVRMPTDVGASGENTASILASDSTRQQGQILRQLNDALGGNLLGWSIDVVERSGMHAVVLRSQDDETLEINLADTGTGIAQALPIFVQRALDVLRPPLRPVLEIIEQPELHLHPAAHAPLADLYLQAARDTNVRFLIETHSETFLLRLRRRIAEQQVSPDSVAVYFVDNVGGSASARRINIDSDGNLDYWPEGVFSEDYEETRGILKAQFEKADASGD</sequence>
<evidence type="ECO:0000313" key="4">
    <source>
        <dbReference type="Proteomes" id="UP001515943"/>
    </source>
</evidence>
<dbReference type="PIRSF" id="PIRSF034888">
    <property type="entry name" value="P-loop_UCP034888"/>
    <property type="match status" value="1"/>
</dbReference>
<dbReference type="Proteomes" id="UP001515943">
    <property type="component" value="Unassembled WGS sequence"/>
</dbReference>
<reference evidence="3 4" key="1">
    <citation type="submission" date="2019-08" db="EMBL/GenBank/DDBJ databases">
        <title>Lentzea from Indian Himalayas.</title>
        <authorList>
            <person name="Mandal S."/>
            <person name="Mallick Gupta A."/>
            <person name="Maiti P.K."/>
            <person name="Sarkar J."/>
            <person name="Mandal S."/>
        </authorList>
    </citation>
    <scope>NUCLEOTIDE SEQUENCE [LARGE SCALE GENOMIC DNA]</scope>
    <source>
        <strain evidence="3 4">PSKA42</strain>
    </source>
</reference>
<evidence type="ECO:0000313" key="3">
    <source>
        <dbReference type="EMBL" id="NKE57241.1"/>
    </source>
</evidence>
<feature type="domain" description="DUF3696" evidence="1">
    <location>
        <begin position="371"/>
        <end position="410"/>
    </location>
</feature>